<dbReference type="Pfam" id="PF01453">
    <property type="entry name" value="B_lectin"/>
    <property type="match status" value="1"/>
</dbReference>
<feature type="domain" description="Bulb-type lectin" evidence="4">
    <location>
        <begin position="30"/>
        <end position="151"/>
    </location>
</feature>
<dbReference type="InterPro" id="IPR001480">
    <property type="entry name" value="Bulb-type_lectin_dom"/>
</dbReference>
<dbReference type="GO" id="GO:0048544">
    <property type="term" value="P:recognition of pollen"/>
    <property type="evidence" value="ECO:0007669"/>
    <property type="project" value="InterPro"/>
</dbReference>
<name>A0AB40B0L6_DIOCR</name>
<evidence type="ECO:0000256" key="1">
    <source>
        <dbReference type="ARBA" id="ARBA00022729"/>
    </source>
</evidence>
<dbReference type="FunFam" id="2.90.10.10:FF:000002">
    <property type="entry name" value="Serine/threonine-protein kinase"/>
    <property type="match status" value="1"/>
</dbReference>
<dbReference type="Gene3D" id="2.90.10.10">
    <property type="entry name" value="Bulb-type lectin domain"/>
    <property type="match status" value="1"/>
</dbReference>
<evidence type="ECO:0000313" key="5">
    <source>
        <dbReference type="Proteomes" id="UP001515500"/>
    </source>
</evidence>
<dbReference type="PANTHER" id="PTHR32444:SF247">
    <property type="entry name" value="OS01G0958200 PROTEIN"/>
    <property type="match status" value="1"/>
</dbReference>
<dbReference type="GO" id="GO:0051707">
    <property type="term" value="P:response to other organism"/>
    <property type="evidence" value="ECO:0007669"/>
    <property type="project" value="UniProtKB-ARBA"/>
</dbReference>
<dbReference type="InterPro" id="IPR036426">
    <property type="entry name" value="Bulb-type_lectin_dom_sf"/>
</dbReference>
<dbReference type="RefSeq" id="XP_039120544.1">
    <property type="nucleotide sequence ID" value="XM_039264610.1"/>
</dbReference>
<dbReference type="SUPFAM" id="SSF51110">
    <property type="entry name" value="alpha-D-mannose-specific plant lectins"/>
    <property type="match status" value="1"/>
</dbReference>
<reference evidence="6" key="1">
    <citation type="submission" date="2025-08" db="UniProtKB">
        <authorList>
            <consortium name="RefSeq"/>
        </authorList>
    </citation>
    <scope>IDENTIFICATION</scope>
</reference>
<dbReference type="SMART" id="SM00108">
    <property type="entry name" value="B_lectin"/>
    <property type="match status" value="1"/>
</dbReference>
<proteinExistence type="predicted"/>
<gene>
    <name evidence="6" type="primary">LOC120256954</name>
</gene>
<feature type="chain" id="PRO_5044320191" evidence="3">
    <location>
        <begin position="30"/>
        <end position="331"/>
    </location>
</feature>
<dbReference type="PROSITE" id="PS50927">
    <property type="entry name" value="BULB_LECTIN"/>
    <property type="match status" value="1"/>
</dbReference>
<dbReference type="Pfam" id="PF00954">
    <property type="entry name" value="S_locus_glycop"/>
    <property type="match status" value="1"/>
</dbReference>
<dbReference type="AlphaFoldDB" id="A0AB40B0L6"/>
<evidence type="ECO:0000259" key="4">
    <source>
        <dbReference type="PROSITE" id="PS50927"/>
    </source>
</evidence>
<dbReference type="Proteomes" id="UP001515500">
    <property type="component" value="Unplaced"/>
</dbReference>
<feature type="signal peptide" evidence="3">
    <location>
        <begin position="1"/>
        <end position="29"/>
    </location>
</feature>
<keyword evidence="1 3" id="KW-0732">Signal</keyword>
<dbReference type="InterPro" id="IPR000858">
    <property type="entry name" value="S_locus_glycoprot_dom"/>
</dbReference>
<dbReference type="GeneID" id="120256954"/>
<organism evidence="5 6">
    <name type="scientific">Dioscorea cayennensis subsp. rotundata</name>
    <name type="common">White Guinea yam</name>
    <name type="synonym">Dioscorea rotundata</name>
    <dbReference type="NCBI Taxonomy" id="55577"/>
    <lineage>
        <taxon>Eukaryota</taxon>
        <taxon>Viridiplantae</taxon>
        <taxon>Streptophyta</taxon>
        <taxon>Embryophyta</taxon>
        <taxon>Tracheophyta</taxon>
        <taxon>Spermatophyta</taxon>
        <taxon>Magnoliopsida</taxon>
        <taxon>Liliopsida</taxon>
        <taxon>Dioscoreales</taxon>
        <taxon>Dioscoreaceae</taxon>
        <taxon>Dioscorea</taxon>
    </lineage>
</organism>
<evidence type="ECO:0000256" key="3">
    <source>
        <dbReference type="SAM" id="SignalP"/>
    </source>
</evidence>
<keyword evidence="2" id="KW-1015">Disulfide bond</keyword>
<dbReference type="PANTHER" id="PTHR32444">
    <property type="entry name" value="BULB-TYPE LECTIN DOMAIN-CONTAINING PROTEIN"/>
    <property type="match status" value="1"/>
</dbReference>
<keyword evidence="5" id="KW-1185">Reference proteome</keyword>
<protein>
    <submittedName>
        <fullName evidence="6">G-type lectin S-receptor-like serine/threonine-protein kinase At2g19130</fullName>
    </submittedName>
</protein>
<sequence length="331" mass="37075">MSAEKTSFYIPLSIIFVLLVSPNIQHSLGGDTLSWCQSLTGDQTLVSKEGHFELGFFSPGNSKKYYIGIWYKKVSPQTVIWVANREVPISNTSSAELKMTENGNLALSSSRLVWSTKSTSYPANSTVAVILDTGNLVLRNKSNSSAIIWQSFDHPTDTWVPGGGVGMNKITGEYQSLISWKNFEDPSPGPFIYTIDPSGLNQFLLQWNGIETYWSSGVWNGHAYSGIPGMDQSPYFVSNFTDNNERKQCTLTFNMKDAYTRGMLDSSGQAKQWLWTNDSQKWAVVGSQPADPCDIYSVCGTFWPLRQQQQKHFALAPKVFEPVSFYRMEPE</sequence>
<evidence type="ECO:0000256" key="2">
    <source>
        <dbReference type="ARBA" id="ARBA00023157"/>
    </source>
</evidence>
<accession>A0AB40B0L6</accession>
<dbReference type="CDD" id="cd00028">
    <property type="entry name" value="B_lectin"/>
    <property type="match status" value="1"/>
</dbReference>
<evidence type="ECO:0000313" key="6">
    <source>
        <dbReference type="RefSeq" id="XP_039120544.1"/>
    </source>
</evidence>